<dbReference type="InterPro" id="IPR000873">
    <property type="entry name" value="AMP-dep_synth/lig_dom"/>
</dbReference>
<dbReference type="InterPro" id="IPR045851">
    <property type="entry name" value="AMP-bd_C_sf"/>
</dbReference>
<reference evidence="3 4" key="1">
    <citation type="submission" date="2020-12" db="EMBL/GenBank/DDBJ databases">
        <title>Complete genome sequence of Mycobacterium heckeshornense JCM 15655T, closely related to a pathogenic non-tuberculous mycobacterial species Mycobacterium xenopi.</title>
        <authorList>
            <person name="Yoshida M."/>
            <person name="Fukano H."/>
            <person name="Asakura T."/>
            <person name="Suzuki M."/>
            <person name="Hoshino Y."/>
        </authorList>
    </citation>
    <scope>NUCLEOTIDE SEQUENCE [LARGE SCALE GENOMIC DNA]</scope>
    <source>
        <strain evidence="3 4">JCM 15655</strain>
    </source>
</reference>
<dbReference type="SUPFAM" id="SSF56801">
    <property type="entry name" value="Acetyl-CoA synthetase-like"/>
    <property type="match status" value="1"/>
</dbReference>
<dbReference type="PANTHER" id="PTHR43201">
    <property type="entry name" value="ACYL-COA SYNTHETASE"/>
    <property type="match status" value="1"/>
</dbReference>
<dbReference type="CDD" id="cd04433">
    <property type="entry name" value="AFD_class_I"/>
    <property type="match status" value="1"/>
</dbReference>
<protein>
    <submittedName>
        <fullName evidence="3">AMP-dependent ligase</fullName>
    </submittedName>
</protein>
<dbReference type="AlphaFoldDB" id="A0A2G8BD47"/>
<dbReference type="OrthoDB" id="9803968at2"/>
<evidence type="ECO:0000256" key="1">
    <source>
        <dbReference type="ARBA" id="ARBA00006432"/>
    </source>
</evidence>
<dbReference type="PANTHER" id="PTHR43201:SF5">
    <property type="entry name" value="MEDIUM-CHAIN ACYL-COA LIGASE ACSF2, MITOCHONDRIAL"/>
    <property type="match status" value="1"/>
</dbReference>
<dbReference type="InterPro" id="IPR020845">
    <property type="entry name" value="AMP-binding_CS"/>
</dbReference>
<accession>A0A2G8BD47</accession>
<proteinExistence type="inferred from homology"/>
<dbReference type="Gene3D" id="3.30.300.30">
    <property type="match status" value="1"/>
</dbReference>
<dbReference type="InterPro" id="IPR025110">
    <property type="entry name" value="AMP-bd_C"/>
</dbReference>
<dbReference type="RefSeq" id="WP_048890934.1">
    <property type="nucleotide sequence ID" value="NZ_AP024237.1"/>
</dbReference>
<organism evidence="3 4">
    <name type="scientific">Mycobacterium heckeshornense</name>
    <dbReference type="NCBI Taxonomy" id="110505"/>
    <lineage>
        <taxon>Bacteria</taxon>
        <taxon>Bacillati</taxon>
        <taxon>Actinomycetota</taxon>
        <taxon>Actinomycetes</taxon>
        <taxon>Mycobacteriales</taxon>
        <taxon>Mycobacteriaceae</taxon>
        <taxon>Mycobacterium</taxon>
    </lineage>
</organism>
<dbReference type="InterPro" id="IPR042099">
    <property type="entry name" value="ANL_N_sf"/>
</dbReference>
<evidence type="ECO:0000313" key="3">
    <source>
        <dbReference type="EMBL" id="BCO35778.1"/>
    </source>
</evidence>
<dbReference type="GO" id="GO:0031956">
    <property type="term" value="F:medium-chain fatty acid-CoA ligase activity"/>
    <property type="evidence" value="ECO:0007669"/>
    <property type="project" value="TreeGrafter"/>
</dbReference>
<comment type="similarity">
    <text evidence="1">Belongs to the ATP-dependent AMP-binding enzyme family.</text>
</comment>
<dbReference type="Pfam" id="PF13193">
    <property type="entry name" value="AMP-binding_C"/>
    <property type="match status" value="1"/>
</dbReference>
<sequence length="479" mass="50086">MNIGTILDAPAAGDPARAALIIGERAVSYGELATSVQHCAAGLAAEGLAGRRVAVVDVGSLLSIASMLAAARIGAAAALMNPALTRSELRALLRHAGCADVGVAGEAYTVRLCHAGATRALTAADLLTECVVAAPPAQDVDNREALVLFTSGTTGLPKAVGISHAQLRNRITGFSRAFRADAIPAISIMCVPFFHVGGALGVLGSLYSGNTTVVQDRFDAGEWLRLVQAHQVSSAFVVPTMLQRILDHPDFARTDLSCLVAIAYGAAAAPVTLVRRAMAALPNVAFANVFGQTETLGAYTTLSPDDHRDPNRVGSVGRPLPGVDVRVVDPATGIDVETGTVGELWVNTSQNVTDGWLRTGDLARRDADGYIYPAGRLTDTINRGGEKFGPIEVEDAIRTHPAVSDVAVAGIADDEMGQRVGAAVVASSPLTLDDLRSHCRELIAHFKLPERLVVVDHIPYTETGKVNRRQLAALIAGRA</sequence>
<dbReference type="PROSITE" id="PS00455">
    <property type="entry name" value="AMP_BINDING"/>
    <property type="match status" value="1"/>
</dbReference>
<dbReference type="GO" id="GO:0006631">
    <property type="term" value="P:fatty acid metabolic process"/>
    <property type="evidence" value="ECO:0007669"/>
    <property type="project" value="TreeGrafter"/>
</dbReference>
<dbReference type="Gene3D" id="3.40.50.12780">
    <property type="entry name" value="N-terminal domain of ligase-like"/>
    <property type="match status" value="1"/>
</dbReference>
<dbReference type="Pfam" id="PF00501">
    <property type="entry name" value="AMP-binding"/>
    <property type="match status" value="1"/>
</dbReference>
<evidence type="ECO:0000313" key="4">
    <source>
        <dbReference type="Proteomes" id="UP000595446"/>
    </source>
</evidence>
<gene>
    <name evidence="3" type="ORF">MHEC_22110</name>
</gene>
<keyword evidence="4" id="KW-1185">Reference proteome</keyword>
<dbReference type="STRING" id="110505.ACT16_08010"/>
<dbReference type="Proteomes" id="UP000595446">
    <property type="component" value="Chromosome"/>
</dbReference>
<evidence type="ECO:0000256" key="2">
    <source>
        <dbReference type="ARBA" id="ARBA00022598"/>
    </source>
</evidence>
<keyword evidence="2 3" id="KW-0436">Ligase</keyword>
<name>A0A2G8BD47_9MYCO</name>
<dbReference type="EMBL" id="AP024237">
    <property type="protein sequence ID" value="BCO35778.1"/>
    <property type="molecule type" value="Genomic_DNA"/>
</dbReference>